<dbReference type="PRINTS" id="PR00421">
    <property type="entry name" value="THIOREDOXIN"/>
</dbReference>
<sequence length="845" mass="96553">MASWSRYGRRRREVEMYIFLCMVVVVATLQAVKVSPLIERVSDHKDFKKLLRTRTNVLVLYTKTATSGDVQLKLLTDVAQAVKGQGTIAWVNCGDSEGRKLCKKVKVDPSSKTAGFEILHYKDGTFHTEYNRPATLKSMVAFLKDPTGAPLWEENPEAKDIAHIETEKDFKKLLKREEKPILMMFYAPWCGVCKRMQPIFQQAATETKGKYVLAGMNVHPAEFDGLKQEYDVKGYPTFCYFEKGKFLYHYENYGATSKDIADWLKNPQPPQPKTPEIPWADSDSAVFHLTDESFDTFLEEHPSVLVMFYAPWCGHCKKMKPDYDEAAEILNKEADSPGVLAAVDATIHKSVAERLKISGFPTVKYFEKGEEKYTLPQLRTKDKIIEWLQNPQAPPPPEQSWEEKPSSVSHLGAEDFREALKKKKHALVMFYAPWCPHCKNAVPHFITAAETFKEDRKIVYAAVDCTKGQNHELCKQESVDGYPTFNYYNYGKFSEKYNGERGEAGFTGFMRSLRGRDQEKLDKCKSEFQPSEECLSEGFHCKMSMVLFASVVRVRDGLPLSASTDYEQDKGLQETKKHLKGLSKKLSQFPDRCCLKTGQYNVNFTSSLGVGYMMICTENYPNVLAFCFLDELQKEFLVTYDTKRISSAVRPYSFIEFDNFIQKTKQRYNSPRSLSTKINLSDMQTEIKLRPPYQLSPEDLSLINGFSHSTSSKYKGIAPNQTLEPVTLPGIVACVLTILCGALNLLRGVHAIESILQNEDEDFNYVIAFFLGTAACLYQCYLFAYFTVWRNIKSFLAFALICLCNMYLYELRNMWQILFHVTVGAFITLQIHLRQPQGKAPDYNV</sequence>
<dbReference type="EMBL" id="JAVHJS010000008">
    <property type="protein sequence ID" value="KAK2850148.1"/>
    <property type="molecule type" value="Genomic_DNA"/>
</dbReference>
<protein>
    <recommendedName>
        <fullName evidence="13">Protein disulfide-isomerase A5</fullName>
        <ecNumber evidence="5">5.3.4.1</ecNumber>
    </recommendedName>
</protein>
<keyword evidence="6" id="KW-0732">Signal</keyword>
<dbReference type="PANTHER" id="PTHR45672">
    <property type="entry name" value="PROTEIN DISULFIDE-ISOMERASE C17H9.14C-RELATED"/>
    <property type="match status" value="1"/>
</dbReference>
<feature type="transmembrane region" description="Helical" evidence="15">
    <location>
        <begin position="766"/>
        <end position="786"/>
    </location>
</feature>
<keyword evidence="8" id="KW-0256">Endoplasmic reticulum</keyword>
<comment type="subcellular location">
    <subcellularLocation>
        <location evidence="2">Membrane</location>
    </subcellularLocation>
</comment>
<evidence type="ECO:0000259" key="17">
    <source>
        <dbReference type="PROSITE" id="PS51352"/>
    </source>
</evidence>
<keyword evidence="19" id="KW-1185">Reference proteome</keyword>
<evidence type="ECO:0000256" key="12">
    <source>
        <dbReference type="ARBA" id="ARBA00023235"/>
    </source>
</evidence>
<dbReference type="InterPro" id="IPR041865">
    <property type="entry name" value="PDI_b_PDIR_N"/>
</dbReference>
<dbReference type="GO" id="GO:0015031">
    <property type="term" value="P:protein transport"/>
    <property type="evidence" value="ECO:0007669"/>
    <property type="project" value="UniProtKB-KW"/>
</dbReference>
<evidence type="ECO:0000256" key="11">
    <source>
        <dbReference type="ARBA" id="ARBA00023157"/>
    </source>
</evidence>
<evidence type="ECO:0000256" key="2">
    <source>
        <dbReference type="ARBA" id="ARBA00004370"/>
    </source>
</evidence>
<dbReference type="SUPFAM" id="SSF52833">
    <property type="entry name" value="Thioredoxin-like"/>
    <property type="match status" value="4"/>
</dbReference>
<dbReference type="GO" id="GO:0005783">
    <property type="term" value="C:endoplasmic reticulum"/>
    <property type="evidence" value="ECO:0007669"/>
    <property type="project" value="TreeGrafter"/>
</dbReference>
<evidence type="ECO:0000256" key="14">
    <source>
        <dbReference type="SAM" id="MobiDB-lite"/>
    </source>
</evidence>
<dbReference type="InterPro" id="IPR059071">
    <property type="entry name" value="SEC22a-c_C"/>
</dbReference>
<feature type="domain" description="Thioredoxin" evidence="17">
    <location>
        <begin position="143"/>
        <end position="269"/>
    </location>
</feature>
<organism evidence="18 19">
    <name type="scientific">Tachysurus vachellii</name>
    <name type="common">Darkbarbel catfish</name>
    <name type="synonym">Pelteobagrus vachellii</name>
    <dbReference type="NCBI Taxonomy" id="175792"/>
    <lineage>
        <taxon>Eukaryota</taxon>
        <taxon>Metazoa</taxon>
        <taxon>Chordata</taxon>
        <taxon>Craniata</taxon>
        <taxon>Vertebrata</taxon>
        <taxon>Euteleostomi</taxon>
        <taxon>Actinopterygii</taxon>
        <taxon>Neopterygii</taxon>
        <taxon>Teleostei</taxon>
        <taxon>Ostariophysi</taxon>
        <taxon>Siluriformes</taxon>
        <taxon>Bagridae</taxon>
        <taxon>Tachysurus</taxon>
    </lineage>
</organism>
<reference evidence="18" key="1">
    <citation type="submission" date="2023-08" db="EMBL/GenBank/DDBJ databases">
        <title>Pelteobagrus vachellii genome.</title>
        <authorList>
            <person name="Liu H."/>
        </authorList>
    </citation>
    <scope>NUCLEOTIDE SEQUENCE</scope>
    <source>
        <strain evidence="18">PRFRI_2022a</strain>
        <tissue evidence="18">Muscle</tissue>
    </source>
</reference>
<feature type="domain" description="Longin" evidence="16">
    <location>
        <begin position="550"/>
        <end position="661"/>
    </location>
</feature>
<dbReference type="InterPro" id="IPR046374">
    <property type="entry name" value="PDI_a_PDIR"/>
</dbReference>
<dbReference type="Pfam" id="PF13774">
    <property type="entry name" value="Longin"/>
    <property type="match status" value="1"/>
</dbReference>
<name>A0AA88N3D6_TACVA</name>
<dbReference type="InterPro" id="IPR010908">
    <property type="entry name" value="Longin_dom"/>
</dbReference>
<feature type="domain" description="Thioredoxin" evidence="17">
    <location>
        <begin position="387"/>
        <end position="515"/>
    </location>
</feature>
<keyword evidence="12" id="KW-0413">Isomerase</keyword>
<dbReference type="EC" id="5.3.4.1" evidence="5"/>
<comment type="similarity">
    <text evidence="3">Belongs to the protein disulfide isomerase family.</text>
</comment>
<dbReference type="CDD" id="cd14824">
    <property type="entry name" value="Longin"/>
    <property type="match status" value="1"/>
</dbReference>
<evidence type="ECO:0000256" key="6">
    <source>
        <dbReference type="ARBA" id="ARBA00022729"/>
    </source>
</evidence>
<dbReference type="GO" id="GO:0016020">
    <property type="term" value="C:membrane"/>
    <property type="evidence" value="ECO:0007669"/>
    <property type="project" value="UniProtKB-SubCell"/>
</dbReference>
<dbReference type="AlphaFoldDB" id="A0AA88N3D6"/>
<comment type="similarity">
    <text evidence="4">Belongs to the synaptobrevin family.</text>
</comment>
<evidence type="ECO:0000256" key="7">
    <source>
        <dbReference type="ARBA" id="ARBA00022737"/>
    </source>
</evidence>
<keyword evidence="9" id="KW-0813">Transport</keyword>
<evidence type="ECO:0000256" key="15">
    <source>
        <dbReference type="SAM" id="Phobius"/>
    </source>
</evidence>
<dbReference type="SUPFAM" id="SSF64356">
    <property type="entry name" value="SNARE-like"/>
    <property type="match status" value="1"/>
</dbReference>
<dbReference type="PROSITE" id="PS51352">
    <property type="entry name" value="THIOREDOXIN_2"/>
    <property type="match status" value="3"/>
</dbReference>
<evidence type="ECO:0000256" key="5">
    <source>
        <dbReference type="ARBA" id="ARBA00012723"/>
    </source>
</evidence>
<proteinExistence type="inferred from homology"/>
<dbReference type="CDD" id="cd02997">
    <property type="entry name" value="PDI_a_PDIR"/>
    <property type="match status" value="3"/>
</dbReference>
<dbReference type="PROSITE" id="PS50859">
    <property type="entry name" value="LONGIN"/>
    <property type="match status" value="1"/>
</dbReference>
<keyword evidence="15" id="KW-1133">Transmembrane helix</keyword>
<dbReference type="PANTHER" id="PTHR45672:SF2">
    <property type="entry name" value="PROTEIN DISULFIDE-ISOMERASE A5"/>
    <property type="match status" value="1"/>
</dbReference>
<comment type="caution">
    <text evidence="18">The sequence shown here is derived from an EMBL/GenBank/DDBJ whole genome shotgun (WGS) entry which is preliminary data.</text>
</comment>
<evidence type="ECO:0000256" key="8">
    <source>
        <dbReference type="ARBA" id="ARBA00022824"/>
    </source>
</evidence>
<feature type="region of interest" description="Disordered" evidence="14">
    <location>
        <begin position="389"/>
        <end position="408"/>
    </location>
</feature>
<keyword evidence="7" id="KW-0677">Repeat</keyword>
<evidence type="ECO:0000256" key="3">
    <source>
        <dbReference type="ARBA" id="ARBA00006347"/>
    </source>
</evidence>
<feature type="transmembrane region" description="Helical" evidence="15">
    <location>
        <begin position="726"/>
        <end position="746"/>
    </location>
</feature>
<dbReference type="InterPro" id="IPR013766">
    <property type="entry name" value="Thioredoxin_domain"/>
</dbReference>
<evidence type="ECO:0000313" key="18">
    <source>
        <dbReference type="EMBL" id="KAK2850148.1"/>
    </source>
</evidence>
<dbReference type="Gene3D" id="3.30.450.50">
    <property type="entry name" value="Longin domain"/>
    <property type="match status" value="1"/>
</dbReference>
<dbReference type="PROSITE" id="PS00194">
    <property type="entry name" value="THIOREDOXIN_1"/>
    <property type="match status" value="1"/>
</dbReference>
<evidence type="ECO:0000256" key="13">
    <source>
        <dbReference type="ARBA" id="ARBA00074921"/>
    </source>
</evidence>
<evidence type="ECO:0000256" key="1">
    <source>
        <dbReference type="ARBA" id="ARBA00001182"/>
    </source>
</evidence>
<dbReference type="InterPro" id="IPR011012">
    <property type="entry name" value="Longin-like_dom_sf"/>
</dbReference>
<dbReference type="InterPro" id="IPR017937">
    <property type="entry name" value="Thioredoxin_CS"/>
</dbReference>
<keyword evidence="15" id="KW-0812">Transmembrane</keyword>
<accession>A0AA88N3D6</accession>
<dbReference type="SMART" id="SM01270">
    <property type="entry name" value="Longin"/>
    <property type="match status" value="1"/>
</dbReference>
<dbReference type="Gene3D" id="3.40.30.10">
    <property type="entry name" value="Glutaredoxin"/>
    <property type="match status" value="4"/>
</dbReference>
<dbReference type="FunFam" id="3.40.30.10:FF:000105">
    <property type="entry name" value="protein disulfide-isomerase A5 isoform X2"/>
    <property type="match status" value="1"/>
</dbReference>
<evidence type="ECO:0000259" key="16">
    <source>
        <dbReference type="PROSITE" id="PS50859"/>
    </source>
</evidence>
<evidence type="ECO:0000256" key="10">
    <source>
        <dbReference type="ARBA" id="ARBA00023136"/>
    </source>
</evidence>
<comment type="catalytic activity">
    <reaction evidence="1">
        <text>Catalyzes the rearrangement of -S-S- bonds in proteins.</text>
        <dbReference type="EC" id="5.3.4.1"/>
    </reaction>
</comment>
<dbReference type="Proteomes" id="UP001187315">
    <property type="component" value="Unassembled WGS sequence"/>
</dbReference>
<dbReference type="Pfam" id="PF25970">
    <property type="entry name" value="SEC22a_C"/>
    <property type="match status" value="1"/>
</dbReference>
<dbReference type="CDD" id="cd03067">
    <property type="entry name" value="PDI_b_PDIR_N"/>
    <property type="match status" value="1"/>
</dbReference>
<keyword evidence="10 15" id="KW-0472">Membrane</keyword>
<keyword evidence="11" id="KW-1015">Disulfide bond</keyword>
<keyword evidence="9" id="KW-0653">Protein transport</keyword>
<evidence type="ECO:0000313" key="19">
    <source>
        <dbReference type="Proteomes" id="UP001187315"/>
    </source>
</evidence>
<gene>
    <name evidence="18" type="ORF">Q7C36_008931</name>
</gene>
<evidence type="ECO:0000256" key="4">
    <source>
        <dbReference type="ARBA" id="ARBA00008025"/>
    </source>
</evidence>
<dbReference type="GO" id="GO:0006457">
    <property type="term" value="P:protein folding"/>
    <property type="evidence" value="ECO:0007669"/>
    <property type="project" value="TreeGrafter"/>
</dbReference>
<evidence type="ECO:0000256" key="9">
    <source>
        <dbReference type="ARBA" id="ARBA00022927"/>
    </source>
</evidence>
<dbReference type="Pfam" id="PF00085">
    <property type="entry name" value="Thioredoxin"/>
    <property type="match status" value="3"/>
</dbReference>
<dbReference type="FunFam" id="3.40.30.10:FF:000029">
    <property type="entry name" value="protein disulfide-isomerase A5 isoform X2"/>
    <property type="match status" value="3"/>
</dbReference>
<feature type="transmembrane region" description="Helical" evidence="15">
    <location>
        <begin position="792"/>
        <end position="809"/>
    </location>
</feature>
<feature type="domain" description="Thioredoxin" evidence="17">
    <location>
        <begin position="275"/>
        <end position="386"/>
    </location>
</feature>
<dbReference type="InterPro" id="IPR036249">
    <property type="entry name" value="Thioredoxin-like_sf"/>
</dbReference>
<dbReference type="GO" id="GO:0003756">
    <property type="term" value="F:protein disulfide isomerase activity"/>
    <property type="evidence" value="ECO:0007669"/>
    <property type="project" value="UniProtKB-EC"/>
</dbReference>
<dbReference type="InterPro" id="IPR051063">
    <property type="entry name" value="PDI"/>
</dbReference>